<feature type="chain" id="PRO_5039919720" evidence="2">
    <location>
        <begin position="22"/>
        <end position="176"/>
    </location>
</feature>
<feature type="region of interest" description="Disordered" evidence="1">
    <location>
        <begin position="144"/>
        <end position="176"/>
    </location>
</feature>
<organism evidence="3 4">
    <name type="scientific">Polypedilum vanderplanki</name>
    <name type="common">Sleeping chironomid midge</name>
    <dbReference type="NCBI Taxonomy" id="319348"/>
    <lineage>
        <taxon>Eukaryota</taxon>
        <taxon>Metazoa</taxon>
        <taxon>Ecdysozoa</taxon>
        <taxon>Arthropoda</taxon>
        <taxon>Hexapoda</taxon>
        <taxon>Insecta</taxon>
        <taxon>Pterygota</taxon>
        <taxon>Neoptera</taxon>
        <taxon>Endopterygota</taxon>
        <taxon>Diptera</taxon>
        <taxon>Nematocera</taxon>
        <taxon>Chironomoidea</taxon>
        <taxon>Chironomidae</taxon>
        <taxon>Chironominae</taxon>
        <taxon>Polypedilum</taxon>
        <taxon>Polypedilum</taxon>
    </lineage>
</organism>
<dbReference type="EMBL" id="JADBJN010000004">
    <property type="protein sequence ID" value="KAG5669004.1"/>
    <property type="molecule type" value="Genomic_DNA"/>
</dbReference>
<feature type="region of interest" description="Disordered" evidence="1">
    <location>
        <begin position="75"/>
        <end position="108"/>
    </location>
</feature>
<dbReference type="Proteomes" id="UP001107558">
    <property type="component" value="Chromosome 4"/>
</dbReference>
<protein>
    <submittedName>
        <fullName evidence="3">Uncharacterized protein</fullName>
    </submittedName>
</protein>
<proteinExistence type="predicted"/>
<keyword evidence="4" id="KW-1185">Reference proteome</keyword>
<feature type="compositionally biased region" description="Low complexity" evidence="1">
    <location>
        <begin position="144"/>
        <end position="154"/>
    </location>
</feature>
<comment type="caution">
    <text evidence="3">The sequence shown here is derived from an EMBL/GenBank/DDBJ whole genome shotgun (WGS) entry which is preliminary data.</text>
</comment>
<accession>A0A9J6BGL8</accession>
<evidence type="ECO:0000256" key="1">
    <source>
        <dbReference type="SAM" id="MobiDB-lite"/>
    </source>
</evidence>
<reference evidence="3" key="1">
    <citation type="submission" date="2021-03" db="EMBL/GenBank/DDBJ databases">
        <title>Chromosome level genome of the anhydrobiotic midge Polypedilum vanderplanki.</title>
        <authorList>
            <person name="Yoshida Y."/>
            <person name="Kikawada T."/>
            <person name="Gusev O."/>
        </authorList>
    </citation>
    <scope>NUCLEOTIDE SEQUENCE</scope>
    <source>
        <strain evidence="3">NIAS01</strain>
        <tissue evidence="3">Whole body or cell culture</tissue>
    </source>
</reference>
<feature type="signal peptide" evidence="2">
    <location>
        <begin position="1"/>
        <end position="21"/>
    </location>
</feature>
<dbReference type="AlphaFoldDB" id="A0A9J6BGL8"/>
<feature type="compositionally biased region" description="Low complexity" evidence="1">
    <location>
        <begin position="93"/>
        <end position="108"/>
    </location>
</feature>
<sequence>MKVQFTLIFLALFASFGYINAGGPSIIESTSSEELPSETPSISDYCLQVCGVCSAFPPDPSCDCSLVRGRCIGPTSEESSSSLESSSEESSTEESSSSYEEPSSETPSSLSEHCMQVCNVCGESLPDPLCDCSLVGARCVISLTSEESSSSLESSSEESWTEESSSSEESSIEQFP</sequence>
<evidence type="ECO:0000256" key="2">
    <source>
        <dbReference type="SAM" id="SignalP"/>
    </source>
</evidence>
<evidence type="ECO:0000313" key="4">
    <source>
        <dbReference type="Proteomes" id="UP001107558"/>
    </source>
</evidence>
<gene>
    <name evidence="3" type="ORF">PVAND_016907</name>
</gene>
<evidence type="ECO:0000313" key="3">
    <source>
        <dbReference type="EMBL" id="KAG5669004.1"/>
    </source>
</evidence>
<name>A0A9J6BGL8_POLVA</name>
<keyword evidence="2" id="KW-0732">Signal</keyword>
<feature type="compositionally biased region" description="Low complexity" evidence="1">
    <location>
        <begin position="76"/>
        <end position="85"/>
    </location>
</feature>